<dbReference type="GO" id="GO:0005811">
    <property type="term" value="C:lipid droplet"/>
    <property type="evidence" value="ECO:0007669"/>
    <property type="project" value="TreeGrafter"/>
</dbReference>
<dbReference type="InterPro" id="IPR051593">
    <property type="entry name" value="Ergosterol_Biosynth_ERG27"/>
</dbReference>
<dbReference type="InterPro" id="IPR036291">
    <property type="entry name" value="NAD(P)-bd_dom_sf"/>
</dbReference>
<reference evidence="1" key="2">
    <citation type="submission" date="2023-05" db="EMBL/GenBank/DDBJ databases">
        <authorList>
            <consortium name="Lawrence Berkeley National Laboratory"/>
            <person name="Steindorff A."/>
            <person name="Hensen N."/>
            <person name="Bonometti L."/>
            <person name="Westerberg I."/>
            <person name="Brannstrom I.O."/>
            <person name="Guillou S."/>
            <person name="Cros-Aarteil S."/>
            <person name="Calhoun S."/>
            <person name="Haridas S."/>
            <person name="Kuo A."/>
            <person name="Mondo S."/>
            <person name="Pangilinan J."/>
            <person name="Riley R."/>
            <person name="Labutti K."/>
            <person name="Andreopoulos B."/>
            <person name="Lipzen A."/>
            <person name="Chen C."/>
            <person name="Yanf M."/>
            <person name="Daum C."/>
            <person name="Ng V."/>
            <person name="Clum A."/>
            <person name="Ohm R."/>
            <person name="Martin F."/>
            <person name="Silar P."/>
            <person name="Natvig D."/>
            <person name="Lalanne C."/>
            <person name="Gautier V."/>
            <person name="Ament-Velasquez S.L."/>
            <person name="Kruys A."/>
            <person name="Hutchinson M.I."/>
            <person name="Powell A.J."/>
            <person name="Barry K."/>
            <person name="Miller A.N."/>
            <person name="Grigoriev I.V."/>
            <person name="Debuchy R."/>
            <person name="Gladieux P."/>
            <person name="Thoren M.H."/>
            <person name="Johannesson H."/>
        </authorList>
    </citation>
    <scope>NUCLEOTIDE SEQUENCE</scope>
    <source>
        <strain evidence="1">CBS 538.74</strain>
    </source>
</reference>
<comment type="caution">
    <text evidence="1">The sequence shown here is derived from an EMBL/GenBank/DDBJ whole genome shotgun (WGS) entry which is preliminary data.</text>
</comment>
<dbReference type="Gene3D" id="3.40.50.720">
    <property type="entry name" value="NAD(P)-binding Rossmann-like Domain"/>
    <property type="match status" value="1"/>
</dbReference>
<proteinExistence type="predicted"/>
<dbReference type="PANTHER" id="PTHR43647:SF4">
    <property type="entry name" value="KETOREDUCTASE (KR) DOMAIN-CONTAINING PROTEIN"/>
    <property type="match status" value="1"/>
</dbReference>
<name>A0AAN6VC69_9PEZI</name>
<accession>A0AAN6VC69</accession>
<sequence length="325" mass="34399">MTGTIIITGANGSLAIPAVEHLLTRFPAFTLVLAVRNPGDDDVNTKALGHVISKHNANKRASIRKLDLASLKAVHEFANAVTAEVAQGTLPPLASIVCNAFYWNLTGPLELTSDGYEKTVQIIHLSHVALVLRLLGSFGPDGGRVVLFSSDATVPGKNNLESIPPKIPTDPDGLEQLVHPAPDDAAVGDNMAHGFCRYATAKLAVDAKLNKITVVIFNPGNLSDSRALLTNTPRKLVLLARLVVRPLAPLLRLMDATARTAAEAGADAARLAANAALPGERGYFTLLNKDEGAADSRDEPRQEALWARSAQWAGVMGPQDTALAL</sequence>
<dbReference type="Proteomes" id="UP001302745">
    <property type="component" value="Unassembled WGS sequence"/>
</dbReference>
<dbReference type="EMBL" id="MU857263">
    <property type="protein sequence ID" value="KAK4148768.1"/>
    <property type="molecule type" value="Genomic_DNA"/>
</dbReference>
<dbReference type="AlphaFoldDB" id="A0AAN6VC69"/>
<gene>
    <name evidence="1" type="ORF">C8A00DRAFT_38646</name>
</gene>
<protein>
    <recommendedName>
        <fullName evidence="3">Ketoreductase (KR) domain-containing protein</fullName>
    </recommendedName>
</protein>
<dbReference type="PANTHER" id="PTHR43647">
    <property type="entry name" value="DEHYDROGENASE"/>
    <property type="match status" value="1"/>
</dbReference>
<dbReference type="GO" id="GO:0000253">
    <property type="term" value="F:3-beta-hydroxysteroid 3-dehydrogenase (NADP+) activity"/>
    <property type="evidence" value="ECO:0007669"/>
    <property type="project" value="TreeGrafter"/>
</dbReference>
<organism evidence="1 2">
    <name type="scientific">Chaetomidium leptoderma</name>
    <dbReference type="NCBI Taxonomy" id="669021"/>
    <lineage>
        <taxon>Eukaryota</taxon>
        <taxon>Fungi</taxon>
        <taxon>Dikarya</taxon>
        <taxon>Ascomycota</taxon>
        <taxon>Pezizomycotina</taxon>
        <taxon>Sordariomycetes</taxon>
        <taxon>Sordariomycetidae</taxon>
        <taxon>Sordariales</taxon>
        <taxon>Chaetomiaceae</taxon>
        <taxon>Chaetomidium</taxon>
    </lineage>
</organism>
<keyword evidence="2" id="KW-1185">Reference proteome</keyword>
<reference evidence="1" key="1">
    <citation type="journal article" date="2023" name="Mol. Phylogenet. Evol.">
        <title>Genome-scale phylogeny and comparative genomics of the fungal order Sordariales.</title>
        <authorList>
            <person name="Hensen N."/>
            <person name="Bonometti L."/>
            <person name="Westerberg I."/>
            <person name="Brannstrom I.O."/>
            <person name="Guillou S."/>
            <person name="Cros-Aarteil S."/>
            <person name="Calhoun S."/>
            <person name="Haridas S."/>
            <person name="Kuo A."/>
            <person name="Mondo S."/>
            <person name="Pangilinan J."/>
            <person name="Riley R."/>
            <person name="LaButti K."/>
            <person name="Andreopoulos B."/>
            <person name="Lipzen A."/>
            <person name="Chen C."/>
            <person name="Yan M."/>
            <person name="Daum C."/>
            <person name="Ng V."/>
            <person name="Clum A."/>
            <person name="Steindorff A."/>
            <person name="Ohm R.A."/>
            <person name="Martin F."/>
            <person name="Silar P."/>
            <person name="Natvig D.O."/>
            <person name="Lalanne C."/>
            <person name="Gautier V."/>
            <person name="Ament-Velasquez S.L."/>
            <person name="Kruys A."/>
            <person name="Hutchinson M.I."/>
            <person name="Powell A.J."/>
            <person name="Barry K."/>
            <person name="Miller A.N."/>
            <person name="Grigoriev I.V."/>
            <person name="Debuchy R."/>
            <person name="Gladieux P."/>
            <person name="Hiltunen Thoren M."/>
            <person name="Johannesson H."/>
        </authorList>
    </citation>
    <scope>NUCLEOTIDE SEQUENCE</scope>
    <source>
        <strain evidence="1">CBS 538.74</strain>
    </source>
</reference>
<dbReference type="SUPFAM" id="SSF51735">
    <property type="entry name" value="NAD(P)-binding Rossmann-fold domains"/>
    <property type="match status" value="1"/>
</dbReference>
<evidence type="ECO:0008006" key="3">
    <source>
        <dbReference type="Google" id="ProtNLM"/>
    </source>
</evidence>
<evidence type="ECO:0000313" key="2">
    <source>
        <dbReference type="Proteomes" id="UP001302745"/>
    </source>
</evidence>
<dbReference type="GO" id="GO:0005789">
    <property type="term" value="C:endoplasmic reticulum membrane"/>
    <property type="evidence" value="ECO:0007669"/>
    <property type="project" value="TreeGrafter"/>
</dbReference>
<dbReference type="GO" id="GO:0005741">
    <property type="term" value="C:mitochondrial outer membrane"/>
    <property type="evidence" value="ECO:0007669"/>
    <property type="project" value="TreeGrafter"/>
</dbReference>
<evidence type="ECO:0000313" key="1">
    <source>
        <dbReference type="EMBL" id="KAK4148768.1"/>
    </source>
</evidence>